<dbReference type="Pfam" id="PF02321">
    <property type="entry name" value="OEP"/>
    <property type="match status" value="2"/>
</dbReference>
<evidence type="ECO:0000256" key="7">
    <source>
        <dbReference type="ARBA" id="ARBA00023237"/>
    </source>
</evidence>
<keyword evidence="6" id="KW-0472">Membrane</keyword>
<dbReference type="GO" id="GO:0015562">
    <property type="term" value="F:efflux transmembrane transporter activity"/>
    <property type="evidence" value="ECO:0007669"/>
    <property type="project" value="InterPro"/>
</dbReference>
<evidence type="ECO:0000256" key="3">
    <source>
        <dbReference type="ARBA" id="ARBA00022448"/>
    </source>
</evidence>
<comment type="caution">
    <text evidence="9">The sequence shown here is derived from an EMBL/GenBank/DDBJ whole genome shotgun (WGS) entry which is preliminary data.</text>
</comment>
<dbReference type="PANTHER" id="PTHR30026">
    <property type="entry name" value="OUTER MEMBRANE PROTEIN TOLC"/>
    <property type="match status" value="1"/>
</dbReference>
<dbReference type="PANTHER" id="PTHR30026:SF22">
    <property type="entry name" value="OUTER MEMBRANE EFFLUX PROTEIN"/>
    <property type="match status" value="1"/>
</dbReference>
<dbReference type="GO" id="GO:1990281">
    <property type="term" value="C:efflux pump complex"/>
    <property type="evidence" value="ECO:0007669"/>
    <property type="project" value="TreeGrafter"/>
</dbReference>
<dbReference type="OrthoDB" id="9814637at2"/>
<keyword evidence="7" id="KW-0998">Cell outer membrane</keyword>
<accession>A0A2T3J8Y9</accession>
<evidence type="ECO:0000256" key="2">
    <source>
        <dbReference type="ARBA" id="ARBA00007613"/>
    </source>
</evidence>
<dbReference type="GO" id="GO:0009279">
    <property type="term" value="C:cell outer membrane"/>
    <property type="evidence" value="ECO:0007669"/>
    <property type="project" value="UniProtKB-SubCell"/>
</dbReference>
<proteinExistence type="inferred from homology"/>
<evidence type="ECO:0000256" key="4">
    <source>
        <dbReference type="ARBA" id="ARBA00022452"/>
    </source>
</evidence>
<dbReference type="InterPro" id="IPR010130">
    <property type="entry name" value="T1SS_OMP_TolC"/>
</dbReference>
<dbReference type="GO" id="GO:0015288">
    <property type="term" value="F:porin activity"/>
    <property type="evidence" value="ECO:0007669"/>
    <property type="project" value="TreeGrafter"/>
</dbReference>
<dbReference type="InterPro" id="IPR003423">
    <property type="entry name" value="OMP_efflux"/>
</dbReference>
<comment type="similarity">
    <text evidence="2">Belongs to the outer membrane factor (OMF) (TC 1.B.17) family.</text>
</comment>
<reference evidence="9 10" key="1">
    <citation type="submission" date="2018-01" db="EMBL/GenBank/DDBJ databases">
        <title>Whole genome sequencing of Histamine producing bacteria.</title>
        <authorList>
            <person name="Butler K."/>
        </authorList>
    </citation>
    <scope>NUCLEOTIDE SEQUENCE [LARGE SCALE GENOMIC DNA]</scope>
    <source>
        <strain evidence="9 10">JCM 12947</strain>
    </source>
</reference>
<keyword evidence="5" id="KW-0812">Transmembrane</keyword>
<keyword evidence="3" id="KW-0813">Transport</keyword>
<evidence type="ECO:0000256" key="8">
    <source>
        <dbReference type="SAM" id="SignalP"/>
    </source>
</evidence>
<keyword evidence="10" id="KW-1185">Reference proteome</keyword>
<dbReference type="EMBL" id="PYMJ01000033">
    <property type="protein sequence ID" value="PSU45257.1"/>
    <property type="molecule type" value="Genomic_DNA"/>
</dbReference>
<comment type="subcellular location">
    <subcellularLocation>
        <location evidence="1">Cell outer membrane</location>
    </subcellularLocation>
</comment>
<feature type="chain" id="PRO_5015597734" evidence="8">
    <location>
        <begin position="26"/>
        <end position="437"/>
    </location>
</feature>
<evidence type="ECO:0000256" key="5">
    <source>
        <dbReference type="ARBA" id="ARBA00022692"/>
    </source>
</evidence>
<dbReference type="Gene3D" id="1.20.1600.10">
    <property type="entry name" value="Outer membrane efflux proteins (OEP)"/>
    <property type="match status" value="1"/>
</dbReference>
<dbReference type="NCBIfam" id="TIGR01844">
    <property type="entry name" value="type_I_sec_TolC"/>
    <property type="match status" value="1"/>
</dbReference>
<organism evidence="9 10">
    <name type="scientific">Photobacterium frigidiphilum</name>
    <dbReference type="NCBI Taxonomy" id="264736"/>
    <lineage>
        <taxon>Bacteria</taxon>
        <taxon>Pseudomonadati</taxon>
        <taxon>Pseudomonadota</taxon>
        <taxon>Gammaproteobacteria</taxon>
        <taxon>Vibrionales</taxon>
        <taxon>Vibrionaceae</taxon>
        <taxon>Photobacterium</taxon>
    </lineage>
</organism>
<evidence type="ECO:0000256" key="6">
    <source>
        <dbReference type="ARBA" id="ARBA00023136"/>
    </source>
</evidence>
<sequence>MITNQRIKKIALVISLQFMAMPVMAQSLEQAIAQTLSSNPEIRSAYNEFMSRNELIDASTGDYLPSVDLEAGIGYEDYDNKLGTKGEFDPRNAKISIRQLLWDGSITYNDIQRNKAETEAQRYQLLSDAQDMALKATESYLDVLRAQEILALSEANFAVHQRMYSDIKKRADSGIGSTADLAQVAGRLARSNTNLLSAKSNLNDKNTAYIRTIGAYPEALEKPEVDINYVASSLDDAMEKARKNNPVIYVASNDIEAAQQQYEQAKGTFYPSFSIEASQEWGEELDGSRGDTDEFKAMLKMRYNLYNGGSDAAKSRRAAYQINKSKDVRDRAHRMLDEGTRLAWSAMELASDQTKFLQEHVDASARTVIAYEKQFRIGKRTLLDVLNTENELFESRKAYLNAHYSGILAKYRVLNATGLLLDEMRVDVPESWVKTVK</sequence>
<keyword evidence="4" id="KW-1134">Transmembrane beta strand</keyword>
<feature type="signal peptide" evidence="8">
    <location>
        <begin position="1"/>
        <end position="25"/>
    </location>
</feature>
<dbReference type="SUPFAM" id="SSF56954">
    <property type="entry name" value="Outer membrane efflux proteins (OEP)"/>
    <property type="match status" value="1"/>
</dbReference>
<dbReference type="AlphaFoldDB" id="A0A2T3J8Y9"/>
<name>A0A2T3J8Y9_9GAMM</name>
<dbReference type="InterPro" id="IPR051906">
    <property type="entry name" value="TolC-like"/>
</dbReference>
<protein>
    <submittedName>
        <fullName evidence="9">Agglutination protein</fullName>
    </submittedName>
</protein>
<keyword evidence="8" id="KW-0732">Signal</keyword>
<dbReference type="Proteomes" id="UP000240987">
    <property type="component" value="Unassembled WGS sequence"/>
</dbReference>
<evidence type="ECO:0000313" key="9">
    <source>
        <dbReference type="EMBL" id="PSU45257.1"/>
    </source>
</evidence>
<evidence type="ECO:0000256" key="1">
    <source>
        <dbReference type="ARBA" id="ARBA00004442"/>
    </source>
</evidence>
<dbReference type="RefSeq" id="WP_107244908.1">
    <property type="nucleotide sequence ID" value="NZ_PYMJ01000033.1"/>
</dbReference>
<gene>
    <name evidence="9" type="ORF">C9J12_23350</name>
</gene>
<evidence type="ECO:0000313" key="10">
    <source>
        <dbReference type="Proteomes" id="UP000240987"/>
    </source>
</evidence>